<accession>A0ABS5HIW6</accession>
<organism evidence="2 3">
    <name type="scientific">Campylobacter anatolicus</name>
    <dbReference type="NCBI Taxonomy" id="2829105"/>
    <lineage>
        <taxon>Bacteria</taxon>
        <taxon>Pseudomonadati</taxon>
        <taxon>Campylobacterota</taxon>
        <taxon>Epsilonproteobacteria</taxon>
        <taxon>Campylobacterales</taxon>
        <taxon>Campylobacteraceae</taxon>
        <taxon>Campylobacter</taxon>
    </lineage>
</organism>
<dbReference type="Proteomes" id="UP000682951">
    <property type="component" value="Unassembled WGS sequence"/>
</dbReference>
<keyword evidence="1" id="KW-0175">Coiled coil</keyword>
<keyword evidence="3" id="KW-1185">Reference proteome</keyword>
<evidence type="ECO:0000313" key="2">
    <source>
        <dbReference type="EMBL" id="MBR8464083.1"/>
    </source>
</evidence>
<gene>
    <name evidence="2" type="primary">flgN</name>
    <name evidence="2" type="ORF">KDD93_05790</name>
</gene>
<reference evidence="2 3" key="1">
    <citation type="submission" date="2021-04" db="EMBL/GenBank/DDBJ databases">
        <title>Molecular and phenotypic characterization and identification of bacterial isolates recovered from the Anatolian ground squirrels (Spermophilus xanthoprymnus) and which have the potential to form a new species in the Campylobacter genus.</title>
        <authorList>
            <person name="Aydin F."/>
            <person name="Abay S."/>
            <person name="Kayman T."/>
            <person name="Karakaya E."/>
            <person name="Mustak H.K."/>
            <person name="Mustak I.B."/>
            <person name="Bilgin N."/>
            <person name="Duzler A."/>
            <person name="Sahin O."/>
            <person name="Guran O."/>
            <person name="Saticioglu I.B."/>
        </authorList>
    </citation>
    <scope>NUCLEOTIDE SEQUENCE [LARGE SCALE GENOMIC DNA]</scope>
    <source>
        <strain evidence="3">faydin-G24</strain>
    </source>
</reference>
<name>A0ABS5HIW6_9BACT</name>
<protein>
    <submittedName>
        <fullName evidence="2">Flagellar export chaperone FlgN</fullName>
    </submittedName>
</protein>
<dbReference type="EMBL" id="JAGSSW010000005">
    <property type="protein sequence ID" value="MBR8464083.1"/>
    <property type="molecule type" value="Genomic_DNA"/>
</dbReference>
<dbReference type="RefSeq" id="WP_212141070.1">
    <property type="nucleotide sequence ID" value="NZ_JAGSSW010000005.1"/>
</dbReference>
<sequence>MLKRYLDKAICEIDALIEITTQDIENIKQAKHSAVDESVKKKNALVKEFEATKKALDAELVRVSKENNTTTFTDVLDDEIKDKLVLMRSKLETLYAKNKEYAKHVVAVKGFFDSLSKKIFGESVSEYGSIDKNNIYKSRV</sequence>
<keyword evidence="2" id="KW-0966">Cell projection</keyword>
<keyword evidence="2" id="KW-0282">Flagellum</keyword>
<evidence type="ECO:0000256" key="1">
    <source>
        <dbReference type="SAM" id="Coils"/>
    </source>
</evidence>
<feature type="coiled-coil region" evidence="1">
    <location>
        <begin position="39"/>
        <end position="66"/>
    </location>
</feature>
<keyword evidence="2" id="KW-0969">Cilium</keyword>
<evidence type="ECO:0000313" key="3">
    <source>
        <dbReference type="Proteomes" id="UP000682951"/>
    </source>
</evidence>
<comment type="caution">
    <text evidence="2">The sequence shown here is derived from an EMBL/GenBank/DDBJ whole genome shotgun (WGS) entry which is preliminary data.</text>
</comment>
<proteinExistence type="predicted"/>